<evidence type="ECO:0000259" key="4">
    <source>
        <dbReference type="PROSITE" id="PS51352"/>
    </source>
</evidence>
<evidence type="ECO:0000256" key="2">
    <source>
        <dbReference type="ARBA" id="ARBA00022748"/>
    </source>
</evidence>
<evidence type="ECO:0000256" key="3">
    <source>
        <dbReference type="ARBA" id="ARBA00023284"/>
    </source>
</evidence>
<protein>
    <submittedName>
        <fullName evidence="5">Thiol-disulfide isomerase or thioredoxin</fullName>
    </submittedName>
</protein>
<dbReference type="AlphaFoldDB" id="A0A1M7BR23"/>
<dbReference type="InterPro" id="IPR050553">
    <property type="entry name" value="Thioredoxin_ResA/DsbE_sf"/>
</dbReference>
<evidence type="ECO:0000313" key="6">
    <source>
        <dbReference type="Proteomes" id="UP000186002"/>
    </source>
</evidence>
<dbReference type="InterPro" id="IPR013766">
    <property type="entry name" value="Thioredoxin_domain"/>
</dbReference>
<name>A0A1M7BR23_9HYPH</name>
<gene>
    <name evidence="5" type="ORF">SAMN05444272_0935</name>
</gene>
<evidence type="ECO:0000256" key="1">
    <source>
        <dbReference type="ARBA" id="ARBA00004196"/>
    </source>
</evidence>
<dbReference type="GO" id="GO:0017004">
    <property type="term" value="P:cytochrome complex assembly"/>
    <property type="evidence" value="ECO:0007669"/>
    <property type="project" value="UniProtKB-KW"/>
</dbReference>
<organism evidence="5 6">
    <name type="scientific">Roseibium suaedae</name>
    <dbReference type="NCBI Taxonomy" id="735517"/>
    <lineage>
        <taxon>Bacteria</taxon>
        <taxon>Pseudomonadati</taxon>
        <taxon>Pseudomonadota</taxon>
        <taxon>Alphaproteobacteria</taxon>
        <taxon>Hyphomicrobiales</taxon>
        <taxon>Stappiaceae</taxon>
        <taxon>Roseibium</taxon>
    </lineage>
</organism>
<dbReference type="CDD" id="cd02966">
    <property type="entry name" value="TlpA_like_family"/>
    <property type="match status" value="1"/>
</dbReference>
<accession>A0A1M7BR23</accession>
<sequence>MMGALAALGLTVSTGVEAEELGLQLTGAAGKVLALQDLAGDKPVLIHLWASWCAPCRAELPELAVFRSALPEDLQRRLLIVSVDTKPLAAVQSFLSEDLDLPDLTSLQAAPAEAGRIFRIKGYPSTVFLNADGKVTRRIDGSAPWGDEAYQSEVIRFLNGE</sequence>
<dbReference type="SUPFAM" id="SSF52833">
    <property type="entry name" value="Thioredoxin-like"/>
    <property type="match status" value="1"/>
</dbReference>
<dbReference type="InterPro" id="IPR036249">
    <property type="entry name" value="Thioredoxin-like_sf"/>
</dbReference>
<dbReference type="InterPro" id="IPR017937">
    <property type="entry name" value="Thioredoxin_CS"/>
</dbReference>
<feature type="domain" description="Thioredoxin" evidence="4">
    <location>
        <begin position="12"/>
        <end position="161"/>
    </location>
</feature>
<dbReference type="PANTHER" id="PTHR42852:SF18">
    <property type="entry name" value="CHROMOSOME UNDETERMINED SCAFFOLD_47, WHOLE GENOME SHOTGUN SEQUENCE"/>
    <property type="match status" value="1"/>
</dbReference>
<comment type="subcellular location">
    <subcellularLocation>
        <location evidence="1">Cell envelope</location>
    </subcellularLocation>
</comment>
<dbReference type="GO" id="GO:0015036">
    <property type="term" value="F:disulfide oxidoreductase activity"/>
    <property type="evidence" value="ECO:0007669"/>
    <property type="project" value="UniProtKB-ARBA"/>
</dbReference>
<dbReference type="Proteomes" id="UP000186002">
    <property type="component" value="Unassembled WGS sequence"/>
</dbReference>
<proteinExistence type="predicted"/>
<dbReference type="GO" id="GO:0016853">
    <property type="term" value="F:isomerase activity"/>
    <property type="evidence" value="ECO:0007669"/>
    <property type="project" value="UniProtKB-KW"/>
</dbReference>
<keyword evidence="2" id="KW-0201">Cytochrome c-type biogenesis</keyword>
<dbReference type="Pfam" id="PF08534">
    <property type="entry name" value="Redoxin"/>
    <property type="match status" value="1"/>
</dbReference>
<dbReference type="Gene3D" id="3.40.30.10">
    <property type="entry name" value="Glutaredoxin"/>
    <property type="match status" value="1"/>
</dbReference>
<dbReference type="GO" id="GO:0030313">
    <property type="term" value="C:cell envelope"/>
    <property type="evidence" value="ECO:0007669"/>
    <property type="project" value="UniProtKB-SubCell"/>
</dbReference>
<dbReference type="PROSITE" id="PS00194">
    <property type="entry name" value="THIOREDOXIN_1"/>
    <property type="match status" value="1"/>
</dbReference>
<dbReference type="InterPro" id="IPR013740">
    <property type="entry name" value="Redoxin"/>
</dbReference>
<keyword evidence="6" id="KW-1185">Reference proteome</keyword>
<dbReference type="STRING" id="735517.SAMN05444272_0935"/>
<dbReference type="EMBL" id="FRBW01000001">
    <property type="protein sequence ID" value="SHL57404.1"/>
    <property type="molecule type" value="Genomic_DNA"/>
</dbReference>
<dbReference type="RefSeq" id="WP_175557995.1">
    <property type="nucleotide sequence ID" value="NZ_FRBW01000001.1"/>
</dbReference>
<dbReference type="PROSITE" id="PS51352">
    <property type="entry name" value="THIOREDOXIN_2"/>
    <property type="match status" value="1"/>
</dbReference>
<keyword evidence="5" id="KW-0413">Isomerase</keyword>
<evidence type="ECO:0000313" key="5">
    <source>
        <dbReference type="EMBL" id="SHL57404.1"/>
    </source>
</evidence>
<dbReference type="PANTHER" id="PTHR42852">
    <property type="entry name" value="THIOL:DISULFIDE INTERCHANGE PROTEIN DSBE"/>
    <property type="match status" value="1"/>
</dbReference>
<keyword evidence="3" id="KW-0676">Redox-active center</keyword>
<reference evidence="5 6" key="1">
    <citation type="submission" date="2016-11" db="EMBL/GenBank/DDBJ databases">
        <authorList>
            <person name="Jaros S."/>
            <person name="Januszkiewicz K."/>
            <person name="Wedrychowicz H."/>
        </authorList>
    </citation>
    <scope>NUCLEOTIDE SEQUENCE [LARGE SCALE GENOMIC DNA]</scope>
    <source>
        <strain evidence="5 6">DSM 22153</strain>
    </source>
</reference>